<evidence type="ECO:0000256" key="5">
    <source>
        <dbReference type="ARBA" id="ARBA00022967"/>
    </source>
</evidence>
<dbReference type="PROSITE" id="PS50893">
    <property type="entry name" value="ABC_TRANSPORTER_2"/>
    <property type="match status" value="1"/>
</dbReference>
<gene>
    <name evidence="8" type="ORF">ACFQWB_12575</name>
</gene>
<keyword evidence="3" id="KW-0547">Nucleotide-binding</keyword>
<feature type="domain" description="ABC transporter" evidence="7">
    <location>
        <begin position="2"/>
        <end position="242"/>
    </location>
</feature>
<evidence type="ECO:0000259" key="7">
    <source>
        <dbReference type="PROSITE" id="PS50893"/>
    </source>
</evidence>
<dbReference type="InterPro" id="IPR050086">
    <property type="entry name" value="MetN_ABC_transporter-like"/>
</dbReference>
<organism evidence="8 9">
    <name type="scientific">Paenibacillus thermoaerophilus</name>
    <dbReference type="NCBI Taxonomy" id="1215385"/>
    <lineage>
        <taxon>Bacteria</taxon>
        <taxon>Bacillati</taxon>
        <taxon>Bacillota</taxon>
        <taxon>Bacilli</taxon>
        <taxon>Bacillales</taxon>
        <taxon>Paenibacillaceae</taxon>
        <taxon>Paenibacillus</taxon>
    </lineage>
</organism>
<keyword evidence="5" id="KW-1278">Translocase</keyword>
<dbReference type="RefSeq" id="WP_138789156.1">
    <property type="nucleotide sequence ID" value="NZ_JBHTGQ010000028.1"/>
</dbReference>
<dbReference type="InterPro" id="IPR003593">
    <property type="entry name" value="AAA+_ATPase"/>
</dbReference>
<reference evidence="9" key="1">
    <citation type="journal article" date="2019" name="Int. J. Syst. Evol. Microbiol.">
        <title>The Global Catalogue of Microorganisms (GCM) 10K type strain sequencing project: providing services to taxonomists for standard genome sequencing and annotation.</title>
        <authorList>
            <consortium name="The Broad Institute Genomics Platform"/>
            <consortium name="The Broad Institute Genome Sequencing Center for Infectious Disease"/>
            <person name="Wu L."/>
            <person name="Ma J."/>
        </authorList>
    </citation>
    <scope>NUCLEOTIDE SEQUENCE [LARGE SCALE GENOMIC DNA]</scope>
    <source>
        <strain evidence="9">JCM 18657</strain>
    </source>
</reference>
<dbReference type="PANTHER" id="PTHR43166:SF6">
    <property type="entry name" value="PHOSPHONATES IMPORT ATP-BINDING PROTEIN PHNC"/>
    <property type="match status" value="1"/>
</dbReference>
<evidence type="ECO:0000256" key="3">
    <source>
        <dbReference type="ARBA" id="ARBA00022741"/>
    </source>
</evidence>
<keyword evidence="6" id="KW-0472">Membrane</keyword>
<evidence type="ECO:0000313" key="9">
    <source>
        <dbReference type="Proteomes" id="UP001596528"/>
    </source>
</evidence>
<dbReference type="Pfam" id="PF00005">
    <property type="entry name" value="ABC_tran"/>
    <property type="match status" value="1"/>
</dbReference>
<dbReference type="PROSITE" id="PS00211">
    <property type="entry name" value="ABC_TRANSPORTER_1"/>
    <property type="match status" value="1"/>
</dbReference>
<proteinExistence type="predicted"/>
<evidence type="ECO:0000256" key="1">
    <source>
        <dbReference type="ARBA" id="ARBA00022448"/>
    </source>
</evidence>
<dbReference type="Proteomes" id="UP001596528">
    <property type="component" value="Unassembled WGS sequence"/>
</dbReference>
<comment type="caution">
    <text evidence="8">The sequence shown here is derived from an EMBL/GenBank/DDBJ whole genome shotgun (WGS) entry which is preliminary data.</text>
</comment>
<dbReference type="GO" id="GO:0005524">
    <property type="term" value="F:ATP binding"/>
    <property type="evidence" value="ECO:0007669"/>
    <property type="project" value="UniProtKB-KW"/>
</dbReference>
<accession>A0ABW2V3S7</accession>
<evidence type="ECO:0000256" key="4">
    <source>
        <dbReference type="ARBA" id="ARBA00022840"/>
    </source>
</evidence>
<keyword evidence="9" id="KW-1185">Reference proteome</keyword>
<dbReference type="InterPro" id="IPR027417">
    <property type="entry name" value="P-loop_NTPase"/>
</dbReference>
<evidence type="ECO:0000313" key="8">
    <source>
        <dbReference type="EMBL" id="MFC7750754.1"/>
    </source>
</evidence>
<sequence>MITVRHLGKSIKGETILRDVNLHIENGEFVVFVGASGSGKSTLLRCLSLRDSWDQGTVMLDGKDLGELNGFQKFLLKRKWAYLAEQAPLNPNRTAHKTVLGGLWDKFPLWRKLTGRAGVDDHVLAMDYLEQVGLLDKADNKISTLSGGEKQRVGIARELVRGAKVLFLDDPVAGLNPQAAEQVLAGLRSLCAERGVTVISTFPQLEWAEKYGTHLVGIADKTVAVDVKNRRLTMREKQIIFQ</sequence>
<protein>
    <submittedName>
        <fullName evidence="8">Phosphonate ABC transporter ATP-binding protein</fullName>
    </submittedName>
</protein>
<evidence type="ECO:0000256" key="6">
    <source>
        <dbReference type="ARBA" id="ARBA00023136"/>
    </source>
</evidence>
<keyword evidence="1" id="KW-0813">Transport</keyword>
<dbReference type="EMBL" id="JBHTGQ010000028">
    <property type="protein sequence ID" value="MFC7750754.1"/>
    <property type="molecule type" value="Genomic_DNA"/>
</dbReference>
<dbReference type="Gene3D" id="3.40.50.300">
    <property type="entry name" value="P-loop containing nucleotide triphosphate hydrolases"/>
    <property type="match status" value="1"/>
</dbReference>
<dbReference type="SUPFAM" id="SSF52540">
    <property type="entry name" value="P-loop containing nucleoside triphosphate hydrolases"/>
    <property type="match status" value="1"/>
</dbReference>
<keyword evidence="4 8" id="KW-0067">ATP-binding</keyword>
<dbReference type="InterPro" id="IPR003439">
    <property type="entry name" value="ABC_transporter-like_ATP-bd"/>
</dbReference>
<dbReference type="SMART" id="SM00382">
    <property type="entry name" value="AAA"/>
    <property type="match status" value="1"/>
</dbReference>
<dbReference type="PANTHER" id="PTHR43166">
    <property type="entry name" value="AMINO ACID IMPORT ATP-BINDING PROTEIN"/>
    <property type="match status" value="1"/>
</dbReference>
<evidence type="ECO:0000256" key="2">
    <source>
        <dbReference type="ARBA" id="ARBA00022475"/>
    </source>
</evidence>
<dbReference type="InterPro" id="IPR017871">
    <property type="entry name" value="ABC_transporter-like_CS"/>
</dbReference>
<keyword evidence="2" id="KW-1003">Cell membrane</keyword>
<name>A0ABW2V3S7_9BACL</name>